<feature type="compositionally biased region" description="Low complexity" evidence="2">
    <location>
        <begin position="315"/>
        <end position="326"/>
    </location>
</feature>
<evidence type="ECO:0000313" key="4">
    <source>
        <dbReference type="Proteomes" id="UP000279236"/>
    </source>
</evidence>
<dbReference type="GO" id="GO:0042274">
    <property type="term" value="P:ribosomal small subunit biogenesis"/>
    <property type="evidence" value="ECO:0007669"/>
    <property type="project" value="InterPro"/>
</dbReference>
<dbReference type="GeneID" id="39589952"/>
<feature type="compositionally biased region" description="Low complexity" evidence="2">
    <location>
        <begin position="522"/>
        <end position="531"/>
    </location>
</feature>
<name>A0A427XCW2_9TREE</name>
<dbReference type="Proteomes" id="UP000279236">
    <property type="component" value="Unassembled WGS sequence"/>
</dbReference>
<gene>
    <name evidence="3" type="ORF">EHS24_005409</name>
</gene>
<comment type="caution">
    <text evidence="3">The sequence shown here is derived from an EMBL/GenBank/DDBJ whole genome shotgun (WGS) entry which is preliminary data.</text>
</comment>
<dbReference type="RefSeq" id="XP_028471809.1">
    <property type="nucleotide sequence ID" value="XM_028620934.1"/>
</dbReference>
<accession>A0A427XCW2</accession>
<feature type="compositionally biased region" description="Basic and acidic residues" evidence="2">
    <location>
        <begin position="556"/>
        <end position="579"/>
    </location>
</feature>
<evidence type="ECO:0000256" key="1">
    <source>
        <dbReference type="ARBA" id="ARBA00009078"/>
    </source>
</evidence>
<feature type="region of interest" description="Disordered" evidence="2">
    <location>
        <begin position="520"/>
        <end position="604"/>
    </location>
</feature>
<dbReference type="AlphaFoldDB" id="A0A427XCW2"/>
<evidence type="ECO:0008006" key="5">
    <source>
        <dbReference type="Google" id="ProtNLM"/>
    </source>
</evidence>
<keyword evidence="4" id="KW-1185">Reference proteome</keyword>
<dbReference type="GO" id="GO:0000056">
    <property type="term" value="P:ribosomal small subunit export from nucleus"/>
    <property type="evidence" value="ECO:0007669"/>
    <property type="project" value="TreeGrafter"/>
</dbReference>
<dbReference type="Pfam" id="PF04180">
    <property type="entry name" value="LTV"/>
    <property type="match status" value="1"/>
</dbReference>
<dbReference type="GO" id="GO:0030688">
    <property type="term" value="C:preribosome, small subunit precursor"/>
    <property type="evidence" value="ECO:0007669"/>
    <property type="project" value="TreeGrafter"/>
</dbReference>
<dbReference type="OrthoDB" id="5852896at2759"/>
<comment type="similarity">
    <text evidence="1">Belongs to the LTV1 family.</text>
</comment>
<sequence>MAPTKKSIYRQPGTQTFQLVHRSVRDPLINDPEASQQVFKPVGRANESGKPAPGYSLSDLEATIDKSKVRDNEGMAAGYGIAYDDSKYDYMQHLKPVGEGGFESVLIAAPRGSGVVAGMKNQGNKGKGKMRAEDMFQLPESVRPSAYEMTYAEAQAAKEAIPRELQGLQPDMDPHLRQVLEALEDDAFVDEAGDEDVFGELLGSGELEEYEDGEEFEFEEWGVPEDGDDDAKTERGDDDDDNNEPPKEETWEDRYRAFKAAGGRHAAPVSNGGWDEDEAAAERSEMADTIGSMVSNMGDLMVRGGKKRHGKRGPSDASGMSMSSASVYRNSNLRTLDDRFDRIEREYELEDDDDEWCGDDDDDVSIAPSYMSSASRVSMFSTGSKFMPGDQPEVTREDFESIMDDFLENYEVVGKRLRPAVGGTSLSGPEKLQVLRSAVEGVGEEAEENRRRILEIEAAGRSYVPTKEERDTLRIRDVVPEKEKWDVESILSTYTNTENHPGTIRLRSSEEAKARALRRAEAAAAAAAASTREPESESDSGSETERETPRVTVARPKGENAEDRKARKAAVKAERAGRRAEKKAHTQTFGEERKRQINSHKKAVAGGRAADLSVQRNVISL</sequence>
<dbReference type="PANTHER" id="PTHR21531">
    <property type="entry name" value="LOW-TEMPERATURE VIABILITY PROTEIN LTV1-RELATED"/>
    <property type="match status" value="1"/>
</dbReference>
<dbReference type="GO" id="GO:0005634">
    <property type="term" value="C:nucleus"/>
    <property type="evidence" value="ECO:0007669"/>
    <property type="project" value="TreeGrafter"/>
</dbReference>
<protein>
    <recommendedName>
        <fullName evidence="5">Protein LTV1</fullName>
    </recommendedName>
</protein>
<dbReference type="PANTHER" id="PTHR21531:SF0">
    <property type="entry name" value="PROTEIN LTV1 HOMOLOG"/>
    <property type="match status" value="1"/>
</dbReference>
<reference evidence="3 4" key="1">
    <citation type="submission" date="2018-11" db="EMBL/GenBank/DDBJ databases">
        <title>Genome sequence of Apiotrichum porosum DSM 27194.</title>
        <authorList>
            <person name="Aliyu H."/>
            <person name="Gorte O."/>
            <person name="Ochsenreither K."/>
        </authorList>
    </citation>
    <scope>NUCLEOTIDE SEQUENCE [LARGE SCALE GENOMIC DNA]</scope>
    <source>
        <strain evidence="3 4">DSM 27194</strain>
    </source>
</reference>
<feature type="region of interest" description="Disordered" evidence="2">
    <location>
        <begin position="302"/>
        <end position="328"/>
    </location>
</feature>
<dbReference type="EMBL" id="RSCE01000022">
    <property type="protein sequence ID" value="RSH76662.1"/>
    <property type="molecule type" value="Genomic_DNA"/>
</dbReference>
<dbReference type="STRING" id="105984.A0A427XCW2"/>
<feature type="compositionally biased region" description="Acidic residues" evidence="2">
    <location>
        <begin position="209"/>
        <end position="229"/>
    </location>
</feature>
<proteinExistence type="inferred from homology"/>
<organism evidence="3 4">
    <name type="scientific">Apiotrichum porosum</name>
    <dbReference type="NCBI Taxonomy" id="105984"/>
    <lineage>
        <taxon>Eukaryota</taxon>
        <taxon>Fungi</taxon>
        <taxon>Dikarya</taxon>
        <taxon>Basidiomycota</taxon>
        <taxon>Agaricomycotina</taxon>
        <taxon>Tremellomycetes</taxon>
        <taxon>Trichosporonales</taxon>
        <taxon>Trichosporonaceae</taxon>
        <taxon>Apiotrichum</taxon>
    </lineage>
</organism>
<feature type="region of interest" description="Disordered" evidence="2">
    <location>
        <begin position="209"/>
        <end position="285"/>
    </location>
</feature>
<evidence type="ECO:0000313" key="3">
    <source>
        <dbReference type="EMBL" id="RSH76662.1"/>
    </source>
</evidence>
<feature type="compositionally biased region" description="Basic and acidic residues" evidence="2">
    <location>
        <begin position="244"/>
        <end position="256"/>
    </location>
</feature>
<evidence type="ECO:0000256" key="2">
    <source>
        <dbReference type="SAM" id="MobiDB-lite"/>
    </source>
</evidence>
<dbReference type="GO" id="GO:0005829">
    <property type="term" value="C:cytosol"/>
    <property type="evidence" value="ECO:0007669"/>
    <property type="project" value="TreeGrafter"/>
</dbReference>
<dbReference type="InterPro" id="IPR007307">
    <property type="entry name" value="Ltv1"/>
</dbReference>